<evidence type="ECO:0000256" key="1">
    <source>
        <dbReference type="ARBA" id="ARBA00022428"/>
    </source>
</evidence>
<evidence type="ECO:0000259" key="5">
    <source>
        <dbReference type="Pfam" id="PF00561"/>
    </source>
</evidence>
<sequence>MILHARWQGHRRSSKPTLVWLHGFLGTMHDWQPVQQAFIDWPMLSLDLPGHGGSCAQRVSGFDELSERIGTTLRHYQIQHYWLIGYSLGGRVAMHYACRAALPGLCGLVVEAGHPGLANDEQRQARYAHDSLWMRRFRQLPLPDALQAWYRQPLFNELTGQQRNDLVNHRSAGEGPALAAMLHATSLSRQPNLLPELQRLTVPFSYLCGEWDNKFIQLAMQARLPLHIIPAAGHNAHRASPAAFSDRLTQLLRQPV</sequence>
<dbReference type="InterPro" id="IPR022485">
    <property type="entry name" value="SHCHC_synthase_MenH"/>
</dbReference>
<evidence type="ECO:0000256" key="4">
    <source>
        <dbReference type="NCBIfam" id="TIGR03695"/>
    </source>
</evidence>
<dbReference type="UniPathway" id="UPA00079"/>
<organism evidence="6 7">
    <name type="scientific">Mixta theicola</name>
    <dbReference type="NCBI Taxonomy" id="1458355"/>
    <lineage>
        <taxon>Bacteria</taxon>
        <taxon>Pseudomonadati</taxon>
        <taxon>Pseudomonadota</taxon>
        <taxon>Gammaproteobacteria</taxon>
        <taxon>Enterobacterales</taxon>
        <taxon>Erwiniaceae</taxon>
        <taxon>Mixta</taxon>
    </lineage>
</organism>
<keyword evidence="2 3" id="KW-0456">Lyase</keyword>
<gene>
    <name evidence="3" type="primary">menH</name>
    <name evidence="6" type="ORF">COO59_09065</name>
</gene>
<comment type="caution">
    <text evidence="6">The sequence shown here is derived from an EMBL/GenBank/DDBJ whole genome shotgun (WGS) entry which is preliminary data.</text>
</comment>
<dbReference type="Gene3D" id="3.40.50.1820">
    <property type="entry name" value="alpha/beta hydrolase"/>
    <property type="match status" value="1"/>
</dbReference>
<dbReference type="AlphaFoldDB" id="A0A2K1QAT4"/>
<evidence type="ECO:0000256" key="2">
    <source>
        <dbReference type="ARBA" id="ARBA00023239"/>
    </source>
</evidence>
<dbReference type="OrthoDB" id="9808398at2"/>
<dbReference type="InterPro" id="IPR029058">
    <property type="entry name" value="AB_hydrolase_fold"/>
</dbReference>
<dbReference type="SUPFAM" id="SSF53474">
    <property type="entry name" value="alpha/beta-Hydrolases"/>
    <property type="match status" value="1"/>
</dbReference>
<keyword evidence="7" id="KW-1185">Reference proteome</keyword>
<evidence type="ECO:0000256" key="3">
    <source>
        <dbReference type="HAMAP-Rule" id="MF_01660"/>
    </source>
</evidence>
<dbReference type="UniPathway" id="UPA01057">
    <property type="reaction ID" value="UER00900"/>
</dbReference>
<comment type="similarity">
    <text evidence="3">Belongs to the AB hydrolase superfamily. MenH family.</text>
</comment>
<comment type="pathway">
    <text evidence="3">Quinol/quinone metabolism; 1,4-dihydroxy-2-naphthoate biosynthesis; 1,4-dihydroxy-2-naphthoate from chorismate: step 3/7.</text>
</comment>
<dbReference type="HAMAP" id="MF_01660">
    <property type="entry name" value="MenH"/>
    <property type="match status" value="1"/>
</dbReference>
<accession>A0A2K1QAT4</accession>
<evidence type="ECO:0000313" key="7">
    <source>
        <dbReference type="Proteomes" id="UP000236345"/>
    </source>
</evidence>
<dbReference type="Proteomes" id="UP000236345">
    <property type="component" value="Unassembled WGS sequence"/>
</dbReference>
<dbReference type="PANTHER" id="PTHR42916">
    <property type="entry name" value="2-SUCCINYL-5-ENOLPYRUVYL-6-HYDROXY-3-CYCLOHEXENE-1-CARBOXYLATE SYNTHASE"/>
    <property type="match status" value="1"/>
</dbReference>
<dbReference type="Pfam" id="PF00561">
    <property type="entry name" value="Abhydrolase_1"/>
    <property type="match status" value="1"/>
</dbReference>
<dbReference type="RefSeq" id="WP_103059474.1">
    <property type="nucleotide sequence ID" value="NZ_BSOF01000029.1"/>
</dbReference>
<dbReference type="GO" id="GO:0009234">
    <property type="term" value="P:menaquinone biosynthetic process"/>
    <property type="evidence" value="ECO:0007669"/>
    <property type="project" value="UniProtKB-UniRule"/>
</dbReference>
<reference evidence="7" key="1">
    <citation type="submission" date="2017-09" db="EMBL/GenBank/DDBJ databases">
        <authorList>
            <person name="Palmer M."/>
            <person name="Steenkamp E.T."/>
            <person name="Coetzee M.P."/>
            <person name="Avontuur J.R."/>
            <person name="Van Zyl E."/>
            <person name="Chan W.-Y."/>
            <person name="Blom J."/>
            <person name="Venter S.N."/>
        </authorList>
    </citation>
    <scope>NUCLEOTIDE SEQUENCE [LARGE SCALE GENOMIC DNA]</scope>
    <source>
        <strain evidence="7">QC88-366</strain>
    </source>
</reference>
<feature type="domain" description="AB hydrolase-1" evidence="5">
    <location>
        <begin position="16"/>
        <end position="191"/>
    </location>
</feature>
<keyword evidence="1 3" id="KW-0474">Menaquinone biosynthesis</keyword>
<dbReference type="PANTHER" id="PTHR42916:SF1">
    <property type="entry name" value="PROTEIN PHYLLO, CHLOROPLASTIC"/>
    <property type="match status" value="1"/>
</dbReference>
<protein>
    <recommendedName>
        <fullName evidence="3 4">2-succinyl-6-hydroxy-2,4-cyclohexadiene-1-carboxylate synthase</fullName>
        <shortName evidence="3">SHCHC synthase</shortName>
        <ecNumber evidence="3 4">4.2.99.20</ecNumber>
    </recommendedName>
</protein>
<name>A0A2K1QAT4_9GAMM</name>
<evidence type="ECO:0000313" key="6">
    <source>
        <dbReference type="EMBL" id="PNS12117.1"/>
    </source>
</evidence>
<comment type="subunit">
    <text evidence="3">Monomer.</text>
</comment>
<dbReference type="EC" id="4.2.99.20" evidence="3 4"/>
<dbReference type="InterPro" id="IPR000073">
    <property type="entry name" value="AB_hydrolase_1"/>
</dbReference>
<proteinExistence type="inferred from homology"/>
<dbReference type="GO" id="GO:0070205">
    <property type="term" value="F:2-succinyl-6-hydroxy-2,4-cyclohexadiene-1-carboxylate synthase activity"/>
    <property type="evidence" value="ECO:0007669"/>
    <property type="project" value="UniProtKB-UniRule"/>
</dbReference>
<comment type="catalytic activity">
    <reaction evidence="3">
        <text>5-enolpyruvoyl-6-hydroxy-2-succinyl-cyclohex-3-ene-1-carboxylate = (1R,6R)-6-hydroxy-2-succinyl-cyclohexa-2,4-diene-1-carboxylate + pyruvate</text>
        <dbReference type="Rhea" id="RHEA:25597"/>
        <dbReference type="ChEBI" id="CHEBI:15361"/>
        <dbReference type="ChEBI" id="CHEBI:58689"/>
        <dbReference type="ChEBI" id="CHEBI:58818"/>
        <dbReference type="EC" id="4.2.99.20"/>
    </reaction>
</comment>
<dbReference type="NCBIfam" id="TIGR03695">
    <property type="entry name" value="menH_SHCHC"/>
    <property type="match status" value="1"/>
</dbReference>
<comment type="pathway">
    <text evidence="3">Quinol/quinone metabolism; menaquinone biosynthesis.</text>
</comment>
<dbReference type="NCBIfam" id="NF008340">
    <property type="entry name" value="PRK11126.1"/>
    <property type="match status" value="1"/>
</dbReference>
<comment type="function">
    <text evidence="3">Catalyzes a proton abstraction reaction that results in 2,5-elimination of pyruvate from 2-succinyl-5-enolpyruvyl-6-hydroxy-3-cyclohexene-1-carboxylate (SEPHCHC) and the formation of 2-succinyl-6-hydroxy-2,4-cyclohexadiene-1-carboxylate (SHCHC).</text>
</comment>
<dbReference type="EMBL" id="NWUO01000005">
    <property type="protein sequence ID" value="PNS12117.1"/>
    <property type="molecule type" value="Genomic_DNA"/>
</dbReference>